<dbReference type="Gene3D" id="3.40.50.1820">
    <property type="entry name" value="alpha/beta hydrolase"/>
    <property type="match status" value="1"/>
</dbReference>
<accession>A0A1C3U7W4</accession>
<keyword evidence="1" id="KW-0732">Signal</keyword>
<dbReference type="STRING" id="52131.GA0061100_101926"/>
<gene>
    <name evidence="3" type="ORF">GA0061100_101926</name>
</gene>
<dbReference type="InterPro" id="IPR051049">
    <property type="entry name" value="Dienelactone_hydrolase-like"/>
</dbReference>
<feature type="domain" description="Dienelactone hydrolase" evidence="2">
    <location>
        <begin position="41"/>
        <end position="230"/>
    </location>
</feature>
<dbReference type="Proteomes" id="UP000186228">
    <property type="component" value="Unassembled WGS sequence"/>
</dbReference>
<organism evidence="3 4">
    <name type="scientific">Rhizobium hainanense</name>
    <dbReference type="NCBI Taxonomy" id="52131"/>
    <lineage>
        <taxon>Bacteria</taxon>
        <taxon>Pseudomonadati</taxon>
        <taxon>Pseudomonadota</taxon>
        <taxon>Alphaproteobacteria</taxon>
        <taxon>Hyphomicrobiales</taxon>
        <taxon>Rhizobiaceae</taxon>
        <taxon>Rhizobium/Agrobacterium group</taxon>
        <taxon>Rhizobium</taxon>
    </lineage>
</organism>
<keyword evidence="4" id="KW-1185">Reference proteome</keyword>
<protein>
    <submittedName>
        <fullName evidence="3">Dienelactone hydrolase</fullName>
    </submittedName>
</protein>
<feature type="signal peptide" evidence="1">
    <location>
        <begin position="1"/>
        <end position="22"/>
    </location>
</feature>
<dbReference type="PANTHER" id="PTHR46623:SF6">
    <property type="entry name" value="ALPHA_BETA-HYDROLASES SUPERFAMILY PROTEIN"/>
    <property type="match status" value="1"/>
</dbReference>
<evidence type="ECO:0000313" key="3">
    <source>
        <dbReference type="EMBL" id="SCB11571.1"/>
    </source>
</evidence>
<dbReference type="EMBL" id="FMAC01000001">
    <property type="protein sequence ID" value="SCB11571.1"/>
    <property type="molecule type" value="Genomic_DNA"/>
</dbReference>
<dbReference type="OrthoDB" id="9771666at2"/>
<dbReference type="InterPro" id="IPR029058">
    <property type="entry name" value="AB_hydrolase_fold"/>
</dbReference>
<evidence type="ECO:0000256" key="1">
    <source>
        <dbReference type="SAM" id="SignalP"/>
    </source>
</evidence>
<dbReference type="SUPFAM" id="SSF53474">
    <property type="entry name" value="alpha/beta-Hydrolases"/>
    <property type="match status" value="1"/>
</dbReference>
<dbReference type="GO" id="GO:0016787">
    <property type="term" value="F:hydrolase activity"/>
    <property type="evidence" value="ECO:0007669"/>
    <property type="project" value="UniProtKB-KW"/>
</dbReference>
<name>A0A1C3U7W4_9HYPH</name>
<evidence type="ECO:0000259" key="2">
    <source>
        <dbReference type="Pfam" id="PF01738"/>
    </source>
</evidence>
<proteinExistence type="predicted"/>
<dbReference type="InterPro" id="IPR002925">
    <property type="entry name" value="Dienelactn_hydro"/>
</dbReference>
<dbReference type="RefSeq" id="WP_075851515.1">
    <property type="nucleotide sequence ID" value="NZ_FMAC01000001.1"/>
</dbReference>
<reference evidence="4" key="1">
    <citation type="submission" date="2016-08" db="EMBL/GenBank/DDBJ databases">
        <authorList>
            <person name="Varghese N."/>
            <person name="Submissions Spin"/>
        </authorList>
    </citation>
    <scope>NUCLEOTIDE SEQUENCE [LARGE SCALE GENOMIC DNA]</scope>
    <source>
        <strain evidence="4">CCBAU 57015</strain>
    </source>
</reference>
<dbReference type="PANTHER" id="PTHR46623">
    <property type="entry name" value="CARBOXYMETHYLENEBUTENOLIDASE-RELATED"/>
    <property type="match status" value="1"/>
</dbReference>
<dbReference type="AlphaFoldDB" id="A0A1C3U7W4"/>
<evidence type="ECO:0000313" key="4">
    <source>
        <dbReference type="Proteomes" id="UP000186228"/>
    </source>
</evidence>
<feature type="chain" id="PRO_5008682828" evidence="1">
    <location>
        <begin position="23"/>
        <end position="249"/>
    </location>
</feature>
<dbReference type="Pfam" id="PF01738">
    <property type="entry name" value="DLH"/>
    <property type="match status" value="1"/>
</dbReference>
<sequence>MRVTFAFVLTLLSLLAYGNARAGEREQFTVATAAGNVLIEGFASSSDRSRPAVIILSGSKGFASPAYDDLGRSFDTAGIDAYLVHLLSPVDEQAIVSADSARARINYYAARRPDWIETTRKVVSYFKSRPHHTGRVGVLGISLGAQTAAAASADTTDISALVLVDGAFPEGYSRPVRSLPPLLIVWGDADRTFPVSTAQKLRQVAQGLGGPVSLDVYKGGAHDFFLKPGAQATAAHRGVIDFFLSQLSK</sequence>
<keyword evidence="3" id="KW-0378">Hydrolase</keyword>